<dbReference type="InterPro" id="IPR023631">
    <property type="entry name" value="Amidase_dom"/>
</dbReference>
<keyword evidence="1" id="KW-0472">Membrane</keyword>
<evidence type="ECO:0000313" key="3">
    <source>
        <dbReference type="EMBL" id="KAJ0197424.1"/>
    </source>
</evidence>
<feature type="transmembrane region" description="Helical" evidence="1">
    <location>
        <begin position="37"/>
        <end position="56"/>
    </location>
</feature>
<evidence type="ECO:0000256" key="1">
    <source>
        <dbReference type="SAM" id="Phobius"/>
    </source>
</evidence>
<name>A0A9R1X3S3_LACSA</name>
<dbReference type="EMBL" id="NBSK02000007">
    <property type="protein sequence ID" value="KAJ0197424.1"/>
    <property type="molecule type" value="Genomic_DNA"/>
</dbReference>
<comment type="caution">
    <text evidence="3">The sequence shown here is derived from an EMBL/GenBank/DDBJ whole genome shotgun (WGS) entry which is preliminary data.</text>
</comment>
<reference evidence="3 4" key="1">
    <citation type="journal article" date="2017" name="Nat. Commun.">
        <title>Genome assembly with in vitro proximity ligation data and whole-genome triplication in lettuce.</title>
        <authorList>
            <person name="Reyes-Chin-Wo S."/>
            <person name="Wang Z."/>
            <person name="Yang X."/>
            <person name="Kozik A."/>
            <person name="Arikit S."/>
            <person name="Song C."/>
            <person name="Xia L."/>
            <person name="Froenicke L."/>
            <person name="Lavelle D.O."/>
            <person name="Truco M.J."/>
            <person name="Xia R."/>
            <person name="Zhu S."/>
            <person name="Xu C."/>
            <person name="Xu H."/>
            <person name="Xu X."/>
            <person name="Cox K."/>
            <person name="Korf I."/>
            <person name="Meyers B.C."/>
            <person name="Michelmore R.W."/>
        </authorList>
    </citation>
    <scope>NUCLEOTIDE SEQUENCE [LARGE SCALE GENOMIC DNA]</scope>
    <source>
        <strain evidence="4">cv. Salinas</strain>
        <tissue evidence="3">Seedlings</tissue>
    </source>
</reference>
<feature type="domain" description="Amidase" evidence="2">
    <location>
        <begin position="27"/>
        <end position="81"/>
    </location>
</feature>
<feature type="transmembrane region" description="Helical" evidence="1">
    <location>
        <begin position="7"/>
        <end position="25"/>
    </location>
</feature>
<keyword evidence="1" id="KW-0812">Transmembrane</keyword>
<accession>A0A9R1X3S3</accession>
<sequence>MSKPQLLDHYYLMISLTCLNAIIFITSEKKNDPLAMYAGDIMIVNVNLVGFPVLVLPCRFVRNGILVGVQMIGVAFDEVKIVY</sequence>
<keyword evidence="4" id="KW-1185">Reference proteome</keyword>
<dbReference type="InterPro" id="IPR036928">
    <property type="entry name" value="AS_sf"/>
</dbReference>
<evidence type="ECO:0000259" key="2">
    <source>
        <dbReference type="Pfam" id="PF01425"/>
    </source>
</evidence>
<keyword evidence="1" id="KW-1133">Transmembrane helix</keyword>
<dbReference type="Pfam" id="PF01425">
    <property type="entry name" value="Amidase"/>
    <property type="match status" value="1"/>
</dbReference>
<dbReference type="SUPFAM" id="SSF75304">
    <property type="entry name" value="Amidase signature (AS) enzymes"/>
    <property type="match status" value="1"/>
</dbReference>
<dbReference type="Gene3D" id="3.90.1300.10">
    <property type="entry name" value="Amidase signature (AS) domain"/>
    <property type="match status" value="1"/>
</dbReference>
<evidence type="ECO:0000313" key="4">
    <source>
        <dbReference type="Proteomes" id="UP000235145"/>
    </source>
</evidence>
<gene>
    <name evidence="3" type="ORF">LSAT_V11C700378050</name>
</gene>
<dbReference type="AlphaFoldDB" id="A0A9R1X3S3"/>
<organism evidence="3 4">
    <name type="scientific">Lactuca sativa</name>
    <name type="common">Garden lettuce</name>
    <dbReference type="NCBI Taxonomy" id="4236"/>
    <lineage>
        <taxon>Eukaryota</taxon>
        <taxon>Viridiplantae</taxon>
        <taxon>Streptophyta</taxon>
        <taxon>Embryophyta</taxon>
        <taxon>Tracheophyta</taxon>
        <taxon>Spermatophyta</taxon>
        <taxon>Magnoliopsida</taxon>
        <taxon>eudicotyledons</taxon>
        <taxon>Gunneridae</taxon>
        <taxon>Pentapetalae</taxon>
        <taxon>asterids</taxon>
        <taxon>campanulids</taxon>
        <taxon>Asterales</taxon>
        <taxon>Asteraceae</taxon>
        <taxon>Cichorioideae</taxon>
        <taxon>Cichorieae</taxon>
        <taxon>Lactucinae</taxon>
        <taxon>Lactuca</taxon>
    </lineage>
</organism>
<protein>
    <recommendedName>
        <fullName evidence="2">Amidase domain-containing protein</fullName>
    </recommendedName>
</protein>
<dbReference type="Proteomes" id="UP000235145">
    <property type="component" value="Unassembled WGS sequence"/>
</dbReference>
<proteinExistence type="predicted"/>